<dbReference type="PANTHER" id="PTHR11829">
    <property type="entry name" value="FORKHEAD BOX PROTEIN"/>
    <property type="match status" value="1"/>
</dbReference>
<evidence type="ECO:0000256" key="3">
    <source>
        <dbReference type="PROSITE-ProRule" id="PRU00089"/>
    </source>
</evidence>
<dbReference type="InterPro" id="IPR018122">
    <property type="entry name" value="TF_fork_head_CS_1"/>
</dbReference>
<keyword evidence="7" id="KW-1185">Reference proteome</keyword>
<evidence type="ECO:0000259" key="5">
    <source>
        <dbReference type="PROSITE" id="PS50039"/>
    </source>
</evidence>
<dbReference type="PROSITE" id="PS00657">
    <property type="entry name" value="FORK_HEAD_1"/>
    <property type="match status" value="2"/>
</dbReference>
<dbReference type="CDD" id="cd20048">
    <property type="entry name" value="FH_FOXD4-like"/>
    <property type="match status" value="1"/>
</dbReference>
<evidence type="ECO:0000313" key="7">
    <source>
        <dbReference type="Proteomes" id="UP001159405"/>
    </source>
</evidence>
<evidence type="ECO:0000256" key="4">
    <source>
        <dbReference type="SAM" id="MobiDB-lite"/>
    </source>
</evidence>
<dbReference type="Pfam" id="PF00250">
    <property type="entry name" value="Forkhead"/>
    <property type="match status" value="2"/>
</dbReference>
<proteinExistence type="predicted"/>
<name>A0ABN8P5K7_9CNID</name>
<dbReference type="PROSITE" id="PS00658">
    <property type="entry name" value="FORK_HEAD_2"/>
    <property type="match status" value="2"/>
</dbReference>
<keyword evidence="2 3" id="KW-0539">Nucleus</keyword>
<dbReference type="Gene3D" id="1.10.10.10">
    <property type="entry name" value="Winged helix-like DNA-binding domain superfamily/Winged helix DNA-binding domain"/>
    <property type="match status" value="2"/>
</dbReference>
<feature type="domain" description="Fork-head" evidence="5">
    <location>
        <begin position="361"/>
        <end position="458"/>
    </location>
</feature>
<protein>
    <recommendedName>
        <fullName evidence="5">Fork-head domain-containing protein</fullName>
    </recommendedName>
</protein>
<feature type="region of interest" description="Disordered" evidence="4">
    <location>
        <begin position="88"/>
        <end position="115"/>
    </location>
</feature>
<dbReference type="SUPFAM" id="SSF46785">
    <property type="entry name" value="Winged helix' DNA-binding domain"/>
    <property type="match status" value="2"/>
</dbReference>
<evidence type="ECO:0000256" key="2">
    <source>
        <dbReference type="ARBA" id="ARBA00023242"/>
    </source>
</evidence>
<dbReference type="Proteomes" id="UP001159405">
    <property type="component" value="Unassembled WGS sequence"/>
</dbReference>
<feature type="DNA-binding region" description="Fork-head" evidence="3">
    <location>
        <begin position="117"/>
        <end position="211"/>
    </location>
</feature>
<accession>A0ABN8P5K7</accession>
<dbReference type="PRINTS" id="PR00053">
    <property type="entry name" value="FORKHEAD"/>
</dbReference>
<dbReference type="InterPro" id="IPR030456">
    <property type="entry name" value="TF_fork_head_CS_2"/>
</dbReference>
<dbReference type="InterPro" id="IPR001766">
    <property type="entry name" value="Fork_head_dom"/>
</dbReference>
<feature type="region of interest" description="Disordered" evidence="4">
    <location>
        <begin position="284"/>
        <end position="305"/>
    </location>
</feature>
<dbReference type="PANTHER" id="PTHR11829:SF402">
    <property type="entry name" value="FORK HEAD DOMAIN-CONTAINING PROTEIN FD3-RELATED"/>
    <property type="match status" value="1"/>
</dbReference>
<dbReference type="InterPro" id="IPR036388">
    <property type="entry name" value="WH-like_DNA-bd_sf"/>
</dbReference>
<dbReference type="InterPro" id="IPR050211">
    <property type="entry name" value="FOX_domain-containing"/>
</dbReference>
<reference evidence="6 7" key="1">
    <citation type="submission" date="2022-05" db="EMBL/GenBank/DDBJ databases">
        <authorList>
            <consortium name="Genoscope - CEA"/>
            <person name="William W."/>
        </authorList>
    </citation>
    <scope>NUCLEOTIDE SEQUENCE [LARGE SCALE GENOMIC DNA]</scope>
</reference>
<comment type="subcellular location">
    <subcellularLocation>
        <location evidence="3">Nucleus</location>
    </subcellularLocation>
</comment>
<feature type="DNA-binding region" description="Fork-head" evidence="3">
    <location>
        <begin position="361"/>
        <end position="458"/>
    </location>
</feature>
<evidence type="ECO:0000256" key="1">
    <source>
        <dbReference type="ARBA" id="ARBA00023125"/>
    </source>
</evidence>
<feature type="non-terminal residue" evidence="6">
    <location>
        <position position="1"/>
    </location>
</feature>
<gene>
    <name evidence="6" type="ORF">PLOB_00034852</name>
</gene>
<comment type="caution">
    <text evidence="6">The sequence shown here is derived from an EMBL/GenBank/DDBJ whole genome shotgun (WGS) entry which is preliminary data.</text>
</comment>
<organism evidence="6 7">
    <name type="scientific">Porites lobata</name>
    <dbReference type="NCBI Taxonomy" id="104759"/>
    <lineage>
        <taxon>Eukaryota</taxon>
        <taxon>Metazoa</taxon>
        <taxon>Cnidaria</taxon>
        <taxon>Anthozoa</taxon>
        <taxon>Hexacorallia</taxon>
        <taxon>Scleractinia</taxon>
        <taxon>Fungiina</taxon>
        <taxon>Poritidae</taxon>
        <taxon>Porites</taxon>
    </lineage>
</organism>
<dbReference type="EMBL" id="CALNXK010000048">
    <property type="protein sequence ID" value="CAH3130876.1"/>
    <property type="molecule type" value="Genomic_DNA"/>
</dbReference>
<feature type="compositionally biased region" description="Pro residues" evidence="4">
    <location>
        <begin position="292"/>
        <end position="303"/>
    </location>
</feature>
<dbReference type="PROSITE" id="PS50039">
    <property type="entry name" value="FORK_HEAD_3"/>
    <property type="match status" value="2"/>
</dbReference>
<dbReference type="SMART" id="SM00339">
    <property type="entry name" value="FH"/>
    <property type="match status" value="2"/>
</dbReference>
<dbReference type="InterPro" id="IPR036390">
    <property type="entry name" value="WH_DNA-bd_sf"/>
</dbReference>
<feature type="domain" description="Fork-head" evidence="5">
    <location>
        <begin position="117"/>
        <end position="211"/>
    </location>
</feature>
<evidence type="ECO:0000313" key="6">
    <source>
        <dbReference type="EMBL" id="CAH3130876.1"/>
    </source>
</evidence>
<sequence>GGWPLYTLTYSNNLCRLKTHHSFVTFRRVNPLGVRRIFGAAYHIVRTRASMAFLLQENVYKHDSEKTVEIERFEETSGEEEDVLVEKQQDEEDAKQDESGTQQNQAIENRRHSSMSKPPYSYIALITMAILQSPQRKLTLSEICDFIKRRFPYYREKFPSWQNSIRHNLSLNDCFMKMPREPGNPGKGNYWTLDPASEGMFDNGSFLRRRKRFKRPRPPEGTMSAFGFPYYWNCMDSSGWRPPLYTHFPIPSYLSCLPPPLPRPSEPVRERERPVKFSIASIIGSDGDEECSPPPSKRSPSLPPCCSSVRSPYNSTAVRPCILTMKRVSDKLTMKAIKRAKNTYEKRYEKGRDKADRKRGKPPYSYISLIVLAILESPNRRQTLRGIIEYIQKRFPAYYGVNCPAKGWKNSIRHNLSLNDCFEKTYRDPNNPSNGHYWCLHPRSAHMFEGGSFMRRKKRFRKDSDQLKESVPTPHCDAPNTLAYDFNLTPFRDVSVTSFQSLSMTSSEREEGSKCNLLPAHQAAYPAPPWWIPAESFKEEDLSFKDSLSNVLLPPSSNNSICLVCAGCTCCY</sequence>
<keyword evidence="1 3" id="KW-0238">DNA-binding</keyword>